<feature type="region of interest" description="Disordered" evidence="9">
    <location>
        <begin position="129"/>
        <end position="385"/>
    </location>
</feature>
<evidence type="ECO:0000256" key="4">
    <source>
        <dbReference type="ARBA" id="ARBA00022953"/>
    </source>
</evidence>
<evidence type="ECO:0000256" key="8">
    <source>
        <dbReference type="SAM" id="Coils"/>
    </source>
</evidence>
<proteinExistence type="inferred from homology"/>
<dbReference type="GO" id="GO:0003968">
    <property type="term" value="F:RNA-directed RNA polymerase activity"/>
    <property type="evidence" value="ECO:0007669"/>
    <property type="project" value="InterPro"/>
</dbReference>
<comment type="similarity">
    <text evidence="1">Belongs to the respirovirus P protein family.</text>
</comment>
<dbReference type="SUPFAM" id="SSF58034">
    <property type="entry name" value="Multimerization domain of the phosphoprotein from sendai virus"/>
    <property type="match status" value="1"/>
</dbReference>
<feature type="compositionally biased region" description="Polar residues" evidence="9">
    <location>
        <begin position="289"/>
        <end position="305"/>
    </location>
</feature>
<accession>A0A2Z5BTH7</accession>
<feature type="compositionally biased region" description="Basic and acidic residues" evidence="9">
    <location>
        <begin position="236"/>
        <end position="278"/>
    </location>
</feature>
<feature type="compositionally biased region" description="Basic and acidic residues" evidence="9">
    <location>
        <begin position="71"/>
        <end position="83"/>
    </location>
</feature>
<dbReference type="GO" id="GO:0019079">
    <property type="term" value="P:viral genome replication"/>
    <property type="evidence" value="ECO:0007669"/>
    <property type="project" value="InterPro"/>
</dbReference>
<keyword evidence="5 8" id="KW-0175">Coiled coil</keyword>
<feature type="compositionally biased region" description="Polar residues" evidence="9">
    <location>
        <begin position="345"/>
        <end position="367"/>
    </location>
</feature>
<evidence type="ECO:0000256" key="2">
    <source>
        <dbReference type="ARBA" id="ARBA00020572"/>
    </source>
</evidence>
<dbReference type="Gene3D" id="1.10.8.10">
    <property type="entry name" value="DNA helicase RuvA subunit, C-terminal domain"/>
    <property type="match status" value="1"/>
</dbReference>
<evidence type="ECO:0000256" key="5">
    <source>
        <dbReference type="ARBA" id="ARBA00023054"/>
    </source>
</evidence>
<evidence type="ECO:0000313" key="11">
    <source>
        <dbReference type="EMBL" id="AXA98646.1"/>
    </source>
</evidence>
<evidence type="ECO:0000256" key="6">
    <source>
        <dbReference type="ARBA" id="ARBA00046746"/>
    </source>
</evidence>
<feature type="region of interest" description="Disordered" evidence="9">
    <location>
        <begin position="69"/>
        <end position="117"/>
    </location>
</feature>
<evidence type="ECO:0000259" key="10">
    <source>
        <dbReference type="Pfam" id="PF01806"/>
    </source>
</evidence>
<reference evidence="11" key="1">
    <citation type="submission" date="2017-08" db="EMBL/GenBank/DDBJ databases">
        <authorList>
            <person name="de Groot N.N."/>
        </authorList>
    </citation>
    <scope>NUCLEOTIDE SEQUENCE</scope>
    <source>
        <strain evidence="11">JSHA2014-1</strain>
    </source>
</reference>
<dbReference type="Gene3D" id="1.10.287.320">
    <property type="entry name" value="Viral phosphoprotein oligmorisation site domain"/>
    <property type="match status" value="1"/>
</dbReference>
<comment type="subunit">
    <text evidence="6">Homotetramer. Interacts (via multimerization domain) with polymerase L; this interaction forms the polymerase complex. Interacts (via N-terminus) with N0; this interaction allows P to chaperon N0 before encapsidation and form the N-P complex. Interacts (via C-terminus) with N-RNA template; this interaction positions the polymerase on the template.</text>
</comment>
<organism evidence="11">
    <name type="scientific">Caprine parainfluenza virus 3</name>
    <dbReference type="NCBI Taxonomy" id="1529392"/>
    <lineage>
        <taxon>Viruses</taxon>
        <taxon>Riboviria</taxon>
        <taxon>Orthornavirae</taxon>
        <taxon>Negarnaviricota</taxon>
        <taxon>Haploviricotina</taxon>
        <taxon>Monjiviricetes</taxon>
        <taxon>Mononegavirales</taxon>
        <taxon>Paramyxoviridae</taxon>
        <taxon>Feraresvirinae</taxon>
        <taxon>Respirovirus</taxon>
        <taxon>Respirovirus caprae</taxon>
    </lineage>
</organism>
<feature type="coiled-coil region" evidence="8">
    <location>
        <begin position="448"/>
        <end position="475"/>
    </location>
</feature>
<feature type="compositionally biased region" description="Basic and acidic residues" evidence="9">
    <location>
        <begin position="104"/>
        <end position="117"/>
    </location>
</feature>
<dbReference type="InterPro" id="IPR002693">
    <property type="entry name" value="Paramyxo_PProtein_C"/>
</dbReference>
<dbReference type="Pfam" id="PF01806">
    <property type="entry name" value="Paramyxo_P"/>
    <property type="match status" value="1"/>
</dbReference>
<evidence type="ECO:0000256" key="9">
    <source>
        <dbReference type="SAM" id="MobiDB-lite"/>
    </source>
</evidence>
<evidence type="ECO:0000256" key="1">
    <source>
        <dbReference type="ARBA" id="ARBA00007522"/>
    </source>
</evidence>
<dbReference type="EMBL" id="MF683167">
    <property type="protein sequence ID" value="AXA98646.1"/>
    <property type="molecule type" value="Viral_cRNA"/>
</dbReference>
<evidence type="ECO:0000256" key="7">
    <source>
        <dbReference type="ARBA" id="ARBA00056126"/>
    </source>
</evidence>
<keyword evidence="4" id="KW-0693">Viral RNA replication</keyword>
<feature type="domain" description="Paramyxovirinae P phosphoprotein C-terminal" evidence="10">
    <location>
        <begin position="381"/>
        <end position="627"/>
    </location>
</feature>
<comment type="function">
    <text evidence="7">Essential cofactor of the RNA polymerase L that plays a central role in the transcription and replication by forming the polymerase complex with RNA polymerase L and recruiting L to the genomic N-RNA template for RNA synthesis. Also plays a central role in the encapsidation of nascent RNA chains by forming the encapsidation complex with the nucleocapsid protein N (N-P complex). Acts as a chaperone for newly synthesized free N protein, so-called N0, allowing encapsidation of nascent RNA chains during replication. The nucleoprotein protein N prevents excessive phosphorylation of P, which leads to down-regulation of viral transcription/ replication. Participates, together with N, in the formation of viral factories (viroplasms), which are large inclusions in the host cytoplasm where replication takes place. Recruits host PI4KB and remodel the host endoplasmic reticulum membrane to form viral replication factories.</text>
</comment>
<feature type="compositionally biased region" description="Basic and acidic residues" evidence="9">
    <location>
        <begin position="143"/>
        <end position="168"/>
    </location>
</feature>
<evidence type="ECO:0000256" key="3">
    <source>
        <dbReference type="ARBA" id="ARBA00022553"/>
    </source>
</evidence>
<dbReference type="InterPro" id="IPR016075">
    <property type="entry name" value="RNA_pol_Pprot-P_XD_paramyxovir"/>
</dbReference>
<dbReference type="GO" id="GO:0006351">
    <property type="term" value="P:DNA-templated transcription"/>
    <property type="evidence" value="ECO:0007669"/>
    <property type="project" value="InterPro"/>
</dbReference>
<sequence length="628" mass="71133">MDNNVEDNKIMDSWEERAENRSADISSALDIIEFILNNDTQEIANIENRIETGEVDLSATIPYTKFQTTEPYKKDSRSTDKNRWSRTSHKYTTKTESGDVDQEVVQRRDRRGSSTDNRIEIMGIGRLPRSIADPEHGSQIQENTDHDEVRKVDKDPLEREVRQLEDVPIKISGGDTIPSAEQGGDSNDGGSLEFVSAPYSRGADVITIATPSDEEELLAKNTRQRKNPPEYQQDNQEIKKGGGKREEKKWSKGERREGQQRREEGEKREREEKIETGRGIDPVPPLAIQSPQIGASRESQTVSESQTKRTDPTKTTGGNQRERPTPLDPCTKGQHTQAHRFSHGAQRSTGDQSGTFRPKVSTQGSQVESRKKSGEEKKNTEESTQYTEKAITLLQSLGVIKSAAKLDLYQDKRIVYAANVLNNVDIASKIDFLAGLMIGVSIDNDNKLNQIQNEIMDLKNDLKRVDESHRRLIENQKEQLSLIISLISNLKIITERGGRKDQTELSNRMPMVRTKTKEEKAKKVRFDPLMESQGDDRNIPDLYRNTEKAPENDQQIRSDIHLSNNDSNATRLVPKRTNNTMRSLAIIINNSNLSATSKQSYINELKLCKSDEEVSELMELFNEDINSQ</sequence>
<protein>
    <recommendedName>
        <fullName evidence="2">Phosphoprotein</fullName>
    </recommendedName>
</protein>
<dbReference type="InterPro" id="IPR043097">
    <property type="entry name" value="PProtein_oligomer_dom1"/>
</dbReference>
<keyword evidence="3" id="KW-0597">Phosphoprotein</keyword>
<name>A0A2Z5BTH7_9MONO</name>
<dbReference type="SUPFAM" id="SSF101089">
    <property type="entry name" value="Phosphoprotein XD domain"/>
    <property type="match status" value="1"/>
</dbReference>
<feature type="compositionally biased region" description="Basic and acidic residues" evidence="9">
    <location>
        <begin position="368"/>
        <end position="381"/>
    </location>
</feature>
<dbReference type="GO" id="GO:0003723">
    <property type="term" value="F:RNA binding"/>
    <property type="evidence" value="ECO:0007669"/>
    <property type="project" value="InterPro"/>
</dbReference>